<dbReference type="InterPro" id="IPR015500">
    <property type="entry name" value="Peptidase_S8_subtilisin-rel"/>
</dbReference>
<evidence type="ECO:0000256" key="7">
    <source>
        <dbReference type="SAM" id="SignalP"/>
    </source>
</evidence>
<dbReference type="Gene3D" id="3.40.50.200">
    <property type="entry name" value="Peptidase S8/S53 domain"/>
    <property type="match status" value="1"/>
</dbReference>
<evidence type="ECO:0000256" key="6">
    <source>
        <dbReference type="SAM" id="Phobius"/>
    </source>
</evidence>
<dbReference type="PRINTS" id="PR00723">
    <property type="entry name" value="SUBTILISIN"/>
</dbReference>
<dbReference type="PANTHER" id="PTHR43806">
    <property type="entry name" value="PEPTIDASE S8"/>
    <property type="match status" value="1"/>
</dbReference>
<keyword evidence="2" id="KW-0645">Protease</keyword>
<dbReference type="PROSITE" id="PS51892">
    <property type="entry name" value="SUBTILASE"/>
    <property type="match status" value="1"/>
</dbReference>
<dbReference type="InterPro" id="IPR000209">
    <property type="entry name" value="Peptidase_S8/S53_dom"/>
</dbReference>
<keyword evidence="7" id="KW-0732">Signal</keyword>
<evidence type="ECO:0000256" key="1">
    <source>
        <dbReference type="ARBA" id="ARBA00011073"/>
    </source>
</evidence>
<feature type="transmembrane region" description="Helical" evidence="6">
    <location>
        <begin position="378"/>
        <end position="399"/>
    </location>
</feature>
<keyword evidence="4" id="KW-0720">Serine protease</keyword>
<proteinExistence type="inferred from homology"/>
<reference evidence="10" key="1">
    <citation type="journal article" date="2019" name="Int. J. Syst. Evol. Microbiol.">
        <title>The Global Catalogue of Microorganisms (GCM) 10K type strain sequencing project: providing services to taxonomists for standard genome sequencing and annotation.</title>
        <authorList>
            <consortium name="The Broad Institute Genomics Platform"/>
            <consortium name="The Broad Institute Genome Sequencing Center for Infectious Disease"/>
            <person name="Wu L."/>
            <person name="Ma J."/>
        </authorList>
    </citation>
    <scope>NUCLEOTIDE SEQUENCE [LARGE SCALE GENOMIC DNA]</scope>
    <source>
        <strain evidence="10">JCM 17441</strain>
    </source>
</reference>
<dbReference type="InterPro" id="IPR036852">
    <property type="entry name" value="Peptidase_S8/S53_dom_sf"/>
</dbReference>
<keyword evidence="6" id="KW-0472">Membrane</keyword>
<keyword evidence="10" id="KW-1185">Reference proteome</keyword>
<organism evidence="9 10">
    <name type="scientific">Dactylosporangium darangshiense</name>
    <dbReference type="NCBI Taxonomy" id="579108"/>
    <lineage>
        <taxon>Bacteria</taxon>
        <taxon>Bacillati</taxon>
        <taxon>Actinomycetota</taxon>
        <taxon>Actinomycetes</taxon>
        <taxon>Micromonosporales</taxon>
        <taxon>Micromonosporaceae</taxon>
        <taxon>Dactylosporangium</taxon>
    </lineage>
</organism>
<accession>A0ABP8DCN5</accession>
<sequence length="435" mass="43374">MRTTYRRLRGDLKDGGVNIQWYPRRYARLGAAAAALAMLAAPTAAALVWPGTAAAAPNCADPGTTAKQTNWARPALALDRVTPLSSGAGQKIAVLSTGVDGQHAQLRGRVDAGASVVPGVPGAGNTDCSGLGTQVAGAVAGGQLGDTGVIGVAPNARIVPIRVADQRAGSEVSPAVLAAGINAAVNAKVDVICVPVVAYTDSEELEAAVRAAIAAGIPVVAASGDPPGQDNPKPYPASSPGVIAVTALNAAGAVVARAGSGDFVTLGAPGAAVVTLQTGSGLVVVDGTGVAAGYVAGAVALLQAKNAKLSPAAVERQLTGTATPTQPTSRNKALAGMVNPYRALSETLVLTSGAPMPGYEPPPAAKTDPAKARARDRALIVAAGALGVAVLVGMVAIGLRTGRRRSWRPMLAPPPMEPNDSVEAMAPVLLFEEQR</sequence>
<keyword evidence="6" id="KW-1133">Transmembrane helix</keyword>
<evidence type="ECO:0000313" key="9">
    <source>
        <dbReference type="EMBL" id="GAA4252784.1"/>
    </source>
</evidence>
<feature type="signal peptide" evidence="7">
    <location>
        <begin position="1"/>
        <end position="46"/>
    </location>
</feature>
<evidence type="ECO:0000256" key="3">
    <source>
        <dbReference type="ARBA" id="ARBA00022801"/>
    </source>
</evidence>
<feature type="domain" description="Peptidase S8/S53" evidence="8">
    <location>
        <begin position="87"/>
        <end position="328"/>
    </location>
</feature>
<evidence type="ECO:0000259" key="8">
    <source>
        <dbReference type="Pfam" id="PF00082"/>
    </source>
</evidence>
<comment type="similarity">
    <text evidence="1 5">Belongs to the peptidase S8 family.</text>
</comment>
<evidence type="ECO:0000256" key="2">
    <source>
        <dbReference type="ARBA" id="ARBA00022670"/>
    </source>
</evidence>
<comment type="caution">
    <text evidence="5">Lacks conserved residue(s) required for the propagation of feature annotation.</text>
</comment>
<protein>
    <submittedName>
        <fullName evidence="9">S8 family serine peptidase</fullName>
    </submittedName>
</protein>
<feature type="chain" id="PRO_5046257008" evidence="7">
    <location>
        <begin position="47"/>
        <end position="435"/>
    </location>
</feature>
<name>A0ABP8DCN5_9ACTN</name>
<keyword evidence="3" id="KW-0378">Hydrolase</keyword>
<dbReference type="Proteomes" id="UP001500620">
    <property type="component" value="Unassembled WGS sequence"/>
</dbReference>
<dbReference type="SUPFAM" id="SSF52743">
    <property type="entry name" value="Subtilisin-like"/>
    <property type="match status" value="1"/>
</dbReference>
<keyword evidence="6" id="KW-0812">Transmembrane</keyword>
<dbReference type="InterPro" id="IPR050131">
    <property type="entry name" value="Peptidase_S8_subtilisin-like"/>
</dbReference>
<dbReference type="EMBL" id="BAABAT010000014">
    <property type="protein sequence ID" value="GAA4252784.1"/>
    <property type="molecule type" value="Genomic_DNA"/>
</dbReference>
<gene>
    <name evidence="9" type="ORF">GCM10022255_050980</name>
</gene>
<evidence type="ECO:0000256" key="4">
    <source>
        <dbReference type="ARBA" id="ARBA00022825"/>
    </source>
</evidence>
<dbReference type="PANTHER" id="PTHR43806:SF11">
    <property type="entry name" value="CEREVISIN-RELATED"/>
    <property type="match status" value="1"/>
</dbReference>
<dbReference type="Pfam" id="PF00082">
    <property type="entry name" value="Peptidase_S8"/>
    <property type="match status" value="1"/>
</dbReference>
<evidence type="ECO:0000313" key="10">
    <source>
        <dbReference type="Proteomes" id="UP001500620"/>
    </source>
</evidence>
<comment type="caution">
    <text evidence="9">The sequence shown here is derived from an EMBL/GenBank/DDBJ whole genome shotgun (WGS) entry which is preliminary data.</text>
</comment>
<evidence type="ECO:0000256" key="5">
    <source>
        <dbReference type="PROSITE-ProRule" id="PRU01240"/>
    </source>
</evidence>